<name>A0A9N9D441_9GLOM</name>
<dbReference type="EMBL" id="CAJVPQ010003372">
    <property type="protein sequence ID" value="CAG8626214.1"/>
    <property type="molecule type" value="Genomic_DNA"/>
</dbReference>
<evidence type="ECO:0000313" key="3">
    <source>
        <dbReference type="Proteomes" id="UP000789570"/>
    </source>
</evidence>
<reference evidence="2" key="1">
    <citation type="submission" date="2021-06" db="EMBL/GenBank/DDBJ databases">
        <authorList>
            <person name="Kallberg Y."/>
            <person name="Tangrot J."/>
            <person name="Rosling A."/>
        </authorList>
    </citation>
    <scope>NUCLEOTIDE SEQUENCE</scope>
    <source>
        <strain evidence="2">UK204</strain>
    </source>
</reference>
<comment type="caution">
    <text evidence="2">The sequence shown here is derived from an EMBL/GenBank/DDBJ whole genome shotgun (WGS) entry which is preliminary data.</text>
</comment>
<dbReference type="Proteomes" id="UP000789570">
    <property type="component" value="Unassembled WGS sequence"/>
</dbReference>
<gene>
    <name evidence="2" type="ORF">FCALED_LOCUS9818</name>
</gene>
<keyword evidence="1" id="KW-0175">Coiled coil</keyword>
<feature type="coiled-coil region" evidence="1">
    <location>
        <begin position="108"/>
        <end position="137"/>
    </location>
</feature>
<protein>
    <submittedName>
        <fullName evidence="2">8838_t:CDS:1</fullName>
    </submittedName>
</protein>
<sequence length="439" mass="50577">MSIVLKKHNIWYKLKNCHVISLNQLPGFEFSHFCKAIKQKSGLSEPDSLTLQIKREVNTEYISLNNTYFRDNCGKSFKRLVSYFGIKPTNPIKVTLSDMFFPFMTTLNDERIQELEKKIAEMELAKDQADLEKRKEEGSVGRMLEHVPEFKYASIAFNHEFNDKSEFLNHFQQYIDKCHYKSKDIYMPYLTVIQSSGYGKSRLIKERFWEWQLNDNGKSIWSPAIAAVNMYESQRELELIRDNADYLKENFRNARGLFSVILDTTSRLSNFAPSPRDDPTVKSINDSRKIFMPFINITTFNTLTDSSGTYYNRLFSNGRPCWKALKDAYCKGINSEENDIYAWDKVINLVKAKIQGDISPLVHFASNLIGSHLGTCFAISQDRMKVLVCYPSEPLITEAVYELLNNDILDCIAQTLGQGIVEPGKHGEIVGELILILTY</sequence>
<organism evidence="2 3">
    <name type="scientific">Funneliformis caledonium</name>
    <dbReference type="NCBI Taxonomy" id="1117310"/>
    <lineage>
        <taxon>Eukaryota</taxon>
        <taxon>Fungi</taxon>
        <taxon>Fungi incertae sedis</taxon>
        <taxon>Mucoromycota</taxon>
        <taxon>Glomeromycotina</taxon>
        <taxon>Glomeromycetes</taxon>
        <taxon>Glomerales</taxon>
        <taxon>Glomeraceae</taxon>
        <taxon>Funneliformis</taxon>
    </lineage>
</organism>
<dbReference type="PANTHER" id="PTHR33266">
    <property type="entry name" value="CHROMOSOME 15, WHOLE GENOME SHOTGUN SEQUENCE"/>
    <property type="match status" value="1"/>
</dbReference>
<evidence type="ECO:0000313" key="2">
    <source>
        <dbReference type="EMBL" id="CAG8626214.1"/>
    </source>
</evidence>
<dbReference type="PANTHER" id="PTHR33266:SF1">
    <property type="entry name" value="F-BOX DOMAIN-CONTAINING PROTEIN"/>
    <property type="match status" value="1"/>
</dbReference>
<evidence type="ECO:0000256" key="1">
    <source>
        <dbReference type="SAM" id="Coils"/>
    </source>
</evidence>
<proteinExistence type="predicted"/>
<accession>A0A9N9D441</accession>
<dbReference type="OrthoDB" id="3270019at2759"/>
<keyword evidence="3" id="KW-1185">Reference proteome</keyword>
<dbReference type="AlphaFoldDB" id="A0A9N9D441"/>